<evidence type="ECO:0000313" key="1">
    <source>
        <dbReference type="EMBL" id="KAG7727626.1"/>
    </source>
</evidence>
<dbReference type="EMBL" id="JAHLUH010000006">
    <property type="protein sequence ID" value="KAG7727626.1"/>
    <property type="molecule type" value="Genomic_DNA"/>
</dbReference>
<proteinExistence type="predicted"/>
<comment type="caution">
    <text evidence="1">The sequence shown here is derived from an EMBL/GenBank/DDBJ whole genome shotgun (WGS) entry which is preliminary data.</text>
</comment>
<gene>
    <name evidence="1" type="ORF">KL933_002560</name>
</gene>
<protein>
    <submittedName>
        <fullName evidence="1">Uncharacterized protein</fullName>
    </submittedName>
</protein>
<dbReference type="Proteomes" id="UP000738402">
    <property type="component" value="Unassembled WGS sequence"/>
</dbReference>
<evidence type="ECO:0000313" key="2">
    <source>
        <dbReference type="Proteomes" id="UP000738402"/>
    </source>
</evidence>
<reference evidence="1" key="1">
    <citation type="journal article" date="2021" name="G3 (Bethesda)">
        <title>Genomic diversity, chromosomal rearrangements, and interspecies hybridization in the ogataea polymorpha species complex.</title>
        <authorList>
            <person name="Hanson S.J."/>
            <person name="Cinneide E.O."/>
            <person name="Salzberg L.I."/>
            <person name="Wolfe K.H."/>
            <person name="McGowan J."/>
            <person name="Fitzpatrick D.A."/>
            <person name="Matlin K."/>
        </authorList>
    </citation>
    <scope>NUCLEOTIDE SEQUENCE</scope>
    <source>
        <strain evidence="1">83-405-1</strain>
    </source>
</reference>
<dbReference type="AlphaFoldDB" id="A0AAN6D5Q4"/>
<sequence length="101" mass="11261">MSQRCERSVRRACRDVVGGRGHDSFIQDSSRKVRDFDESLGISAVEVGHPKIAEHDSAIRKKAVLQLHVSVKYPQTVHVLQSRTNISKKCHNAVQTLGIIS</sequence>
<name>A0AAN6D5Q4_9ASCO</name>
<organism evidence="1 2">
    <name type="scientific">Ogataea haglerorum</name>
    <dbReference type="NCBI Taxonomy" id="1937702"/>
    <lineage>
        <taxon>Eukaryota</taxon>
        <taxon>Fungi</taxon>
        <taxon>Dikarya</taxon>
        <taxon>Ascomycota</taxon>
        <taxon>Saccharomycotina</taxon>
        <taxon>Pichiomycetes</taxon>
        <taxon>Pichiales</taxon>
        <taxon>Pichiaceae</taxon>
        <taxon>Ogataea</taxon>
    </lineage>
</organism>
<accession>A0AAN6D5Q4</accession>